<keyword evidence="1" id="KW-0472">Membrane</keyword>
<sequence>MLVIFKKELDKDGKKQIDEDKTWIRNFLLSLVFTSLGILTLIFWYYVIHPIQNHFIKWIIQIILIPVGSFSFILSFWCGVLTNGCSTKIVDRYLIKAIYCKKPKEYEKHKYQPYQEKKIDKTTVKSNTKFTIVFFTIAFILFLFACYIKWQLKEKYMMDVLADIIFILSKFFSLPIFIIFCLSYIYGFFQKKDETKDKKMKQQQNRK</sequence>
<dbReference type="EMBL" id="JACAOD020000010">
    <property type="protein sequence ID" value="MBP5836060.1"/>
    <property type="molecule type" value="Genomic_DNA"/>
</dbReference>
<comment type="caution">
    <text evidence="2">The sequence shown here is derived from an EMBL/GenBank/DDBJ whole genome shotgun (WGS) entry which is preliminary data.</text>
</comment>
<evidence type="ECO:0000313" key="2">
    <source>
        <dbReference type="EMBL" id="MBP5836060.1"/>
    </source>
</evidence>
<keyword evidence="1" id="KW-1133">Transmembrane helix</keyword>
<name>A0ABS5CYK8_9MOLU</name>
<dbReference type="RefSeq" id="WP_203552325.1">
    <property type="nucleotide sequence ID" value="NZ_JACAOD020000010.1"/>
</dbReference>
<feature type="transmembrane region" description="Helical" evidence="1">
    <location>
        <begin position="130"/>
        <end position="152"/>
    </location>
</feature>
<accession>A0ABS5CYK8</accession>
<evidence type="ECO:0000256" key="1">
    <source>
        <dbReference type="SAM" id="Phobius"/>
    </source>
</evidence>
<feature type="transmembrane region" description="Helical" evidence="1">
    <location>
        <begin position="23"/>
        <end position="46"/>
    </location>
</feature>
<evidence type="ECO:0000313" key="3">
    <source>
        <dbReference type="Proteomes" id="UP001195571"/>
    </source>
</evidence>
<dbReference type="Proteomes" id="UP001195571">
    <property type="component" value="Unassembled WGS sequence"/>
</dbReference>
<feature type="transmembrane region" description="Helical" evidence="1">
    <location>
        <begin position="58"/>
        <end position="82"/>
    </location>
</feature>
<keyword evidence="3" id="KW-1185">Reference proteome</keyword>
<gene>
    <name evidence="2" type="ORF">CHTY_002360</name>
</gene>
<proteinExistence type="predicted"/>
<organism evidence="2 3">
    <name type="scientific">Candidatus Phytoplasma meliae</name>
    <dbReference type="NCBI Taxonomy" id="1848402"/>
    <lineage>
        <taxon>Bacteria</taxon>
        <taxon>Bacillati</taxon>
        <taxon>Mycoplasmatota</taxon>
        <taxon>Mollicutes</taxon>
        <taxon>Acholeplasmatales</taxon>
        <taxon>Acholeplasmataceae</taxon>
        <taxon>Candidatus Phytoplasma</taxon>
        <taxon>16SrXIII (Mexican periwinkle virescence group)</taxon>
    </lineage>
</organism>
<reference evidence="2" key="1">
    <citation type="submission" date="2021-04" db="EMBL/GenBank/DDBJ databases">
        <title>Genomic features of Candidatus Phytoplasma meliae isolate ChTYXIII (1SrXIII-G).</title>
        <authorList>
            <person name="Fernandez F.D."/>
            <person name="Conci L.R."/>
        </authorList>
    </citation>
    <scope>NUCLEOTIDE SEQUENCE [LARGE SCALE GENOMIC DNA]</scope>
    <source>
        <strain evidence="2">ChTYXIII-Mo</strain>
    </source>
</reference>
<protein>
    <submittedName>
        <fullName evidence="2">Uncharacterized protein</fullName>
    </submittedName>
</protein>
<feature type="transmembrane region" description="Helical" evidence="1">
    <location>
        <begin position="164"/>
        <end position="189"/>
    </location>
</feature>
<keyword evidence="1" id="KW-0812">Transmembrane</keyword>